<keyword evidence="1" id="KW-0560">Oxidoreductase</keyword>
<dbReference type="Gene3D" id="3.20.20.100">
    <property type="entry name" value="NADP-dependent oxidoreductase domain"/>
    <property type="match status" value="1"/>
</dbReference>
<comment type="similarity">
    <text evidence="2">Belongs to the aldo/keto reductase family. Aldo/keto reductase 2 subfamily.</text>
</comment>
<evidence type="ECO:0000313" key="5">
    <source>
        <dbReference type="Proteomes" id="UP001465976"/>
    </source>
</evidence>
<dbReference type="SUPFAM" id="SSF51430">
    <property type="entry name" value="NAD(P)-linked oxidoreductase"/>
    <property type="match status" value="1"/>
</dbReference>
<protein>
    <submittedName>
        <fullName evidence="4">Aryl-alcohol dehydrogenase aad14</fullName>
    </submittedName>
</protein>
<dbReference type="PANTHER" id="PTHR43364:SF2">
    <property type="entry name" value="ARYL-ALCOHOL DEHYDROGENASE AAD10-RELATED"/>
    <property type="match status" value="1"/>
</dbReference>
<comment type="caution">
    <text evidence="4">The sequence shown here is derived from an EMBL/GenBank/DDBJ whole genome shotgun (WGS) entry which is preliminary data.</text>
</comment>
<reference evidence="4 5" key="1">
    <citation type="submission" date="2024-02" db="EMBL/GenBank/DDBJ databases">
        <title>A draft genome for the cacao thread blight pathogen Marasmius crinis-equi.</title>
        <authorList>
            <person name="Cohen S.P."/>
            <person name="Baruah I.K."/>
            <person name="Amoako-Attah I."/>
            <person name="Bukari Y."/>
            <person name="Meinhardt L.W."/>
            <person name="Bailey B.A."/>
        </authorList>
    </citation>
    <scope>NUCLEOTIDE SEQUENCE [LARGE SCALE GENOMIC DNA]</scope>
    <source>
        <strain evidence="4 5">GH-76</strain>
    </source>
</reference>
<organism evidence="4 5">
    <name type="scientific">Marasmius crinis-equi</name>
    <dbReference type="NCBI Taxonomy" id="585013"/>
    <lineage>
        <taxon>Eukaryota</taxon>
        <taxon>Fungi</taxon>
        <taxon>Dikarya</taxon>
        <taxon>Basidiomycota</taxon>
        <taxon>Agaricomycotina</taxon>
        <taxon>Agaricomycetes</taxon>
        <taxon>Agaricomycetidae</taxon>
        <taxon>Agaricales</taxon>
        <taxon>Marasmiineae</taxon>
        <taxon>Marasmiaceae</taxon>
        <taxon>Marasmius</taxon>
    </lineage>
</organism>
<dbReference type="PANTHER" id="PTHR43364">
    <property type="entry name" value="NADH-SPECIFIC METHYLGLYOXAL REDUCTASE-RELATED"/>
    <property type="match status" value="1"/>
</dbReference>
<dbReference type="EMBL" id="JBAHYK010000050">
    <property type="protein sequence ID" value="KAL0579706.1"/>
    <property type="molecule type" value="Genomic_DNA"/>
</dbReference>
<evidence type="ECO:0000256" key="2">
    <source>
        <dbReference type="ARBA" id="ARBA00038157"/>
    </source>
</evidence>
<evidence type="ECO:0000256" key="1">
    <source>
        <dbReference type="ARBA" id="ARBA00023002"/>
    </source>
</evidence>
<keyword evidence="5" id="KW-1185">Reference proteome</keyword>
<dbReference type="InterPro" id="IPR050523">
    <property type="entry name" value="AKR_Detox_Biosynth"/>
</dbReference>
<accession>A0ABR3FWI6</accession>
<evidence type="ECO:0000313" key="4">
    <source>
        <dbReference type="EMBL" id="KAL0579706.1"/>
    </source>
</evidence>
<gene>
    <name evidence="4" type="primary">AAD14_2</name>
    <name evidence="4" type="ORF">V5O48_002270</name>
</gene>
<evidence type="ECO:0000259" key="3">
    <source>
        <dbReference type="Pfam" id="PF00248"/>
    </source>
</evidence>
<name>A0ABR3FWI6_9AGAR</name>
<dbReference type="Proteomes" id="UP001465976">
    <property type="component" value="Unassembled WGS sequence"/>
</dbReference>
<sequence length="401" mass="45093">MSWSAPPPPPPTKLGVYRVLSSRAGAHVSPLCLGGMSIGDKWNAFMGSMDQEASFKLLDAYFDMGGNFIDTASHYQDETSEQFIGEWAEKRGIRDQLFIATKASCFFDIVVRVYLMSFVQYTTSFKRADPKVVQRVNYVGNNMKNMHLSVNASLKKLRTDYIDLLYVHWWDYDTSIEEVMDGLHNLVAQGKVLYLGISDTPAWIVAQANQYAKDHGKTPFSVYQGEWSIMQRSFERDIIPMARSFGMALAPWGVLAGGKLRSDAEEKRRLESGEEGRKLRGPWERNPEQVAMSRALEKVAKEVGAKNNTSVAIAYVMQKTTHVFPIIGGRKVEQLEQNLEALDITLTPEQIQFLEGQVPFDIGFPISFIGDGNQPSYLLNMGGHYQRIPYTRALGAPELPK</sequence>
<dbReference type="Pfam" id="PF00248">
    <property type="entry name" value="Aldo_ket_red"/>
    <property type="match status" value="1"/>
</dbReference>
<proteinExistence type="inferred from homology"/>
<dbReference type="InterPro" id="IPR023210">
    <property type="entry name" value="NADP_OxRdtase_dom"/>
</dbReference>
<feature type="domain" description="NADP-dependent oxidoreductase" evidence="3">
    <location>
        <begin position="30"/>
        <end position="353"/>
    </location>
</feature>
<dbReference type="InterPro" id="IPR036812">
    <property type="entry name" value="NAD(P)_OxRdtase_dom_sf"/>
</dbReference>